<name>A0ABU8ADQ4_9ACTN</name>
<reference evidence="2 3" key="1">
    <citation type="submission" date="2023-04" db="EMBL/GenBank/DDBJ databases">
        <title>Genomic diversity of scab-causing Streptomyces spp. in the province of Quebec, Canada.</title>
        <authorList>
            <person name="Biessy A."/>
            <person name="Cadieux M."/>
            <person name="Ciotola M."/>
            <person name="Filion M."/>
        </authorList>
    </citation>
    <scope>NUCLEOTIDE SEQUENCE [LARGE SCALE GENOMIC DNA]</scope>
    <source>
        <strain evidence="2 3">B21-103</strain>
    </source>
</reference>
<comment type="caution">
    <text evidence="2">The sequence shown here is derived from an EMBL/GenBank/DDBJ whole genome shotgun (WGS) entry which is preliminary data.</text>
</comment>
<dbReference type="InterPro" id="IPR046200">
    <property type="entry name" value="DUF6233"/>
</dbReference>
<dbReference type="Pfam" id="PF19746">
    <property type="entry name" value="DUF6233"/>
    <property type="match status" value="1"/>
</dbReference>
<evidence type="ECO:0000313" key="3">
    <source>
        <dbReference type="Proteomes" id="UP001382181"/>
    </source>
</evidence>
<feature type="region of interest" description="Disordered" evidence="1">
    <location>
        <begin position="35"/>
        <end position="58"/>
    </location>
</feature>
<dbReference type="RefSeq" id="WP_334558767.1">
    <property type="nucleotide sequence ID" value="NZ_JARUMK010000002.1"/>
</dbReference>
<evidence type="ECO:0000256" key="1">
    <source>
        <dbReference type="SAM" id="MobiDB-lite"/>
    </source>
</evidence>
<accession>A0ABU8ADQ4</accession>
<dbReference type="Proteomes" id="UP001382181">
    <property type="component" value="Unassembled WGS sequence"/>
</dbReference>
<feature type="compositionally biased region" description="Basic and acidic residues" evidence="1">
    <location>
        <begin position="35"/>
        <end position="49"/>
    </location>
</feature>
<proteinExistence type="predicted"/>
<protein>
    <submittedName>
        <fullName evidence="2">DUF6233 domain-containing protein</fullName>
    </submittedName>
</protein>
<keyword evidence="3" id="KW-1185">Reference proteome</keyword>
<sequence length="109" mass="12703">MSDPGGISRLEKWRATREYLAWQLRCADQKVRELEAQERQDRRRRDQARAEQAWKIQPQRSSSSALLHRGNCTLYKNDFGYINREDAVIALAEPDIEACQICNPQTGLR</sequence>
<evidence type="ECO:0000313" key="2">
    <source>
        <dbReference type="EMBL" id="MEH0564419.1"/>
    </source>
</evidence>
<dbReference type="EMBL" id="JARUMK010000002">
    <property type="protein sequence ID" value="MEH0564419.1"/>
    <property type="molecule type" value="Genomic_DNA"/>
</dbReference>
<organism evidence="2 3">
    <name type="scientific">Streptomyces silvae</name>
    <dbReference type="NCBI Taxonomy" id="2803812"/>
    <lineage>
        <taxon>Bacteria</taxon>
        <taxon>Bacillati</taxon>
        <taxon>Actinomycetota</taxon>
        <taxon>Actinomycetes</taxon>
        <taxon>Kitasatosporales</taxon>
        <taxon>Streptomycetaceae</taxon>
        <taxon>Streptomyces</taxon>
    </lineage>
</organism>
<gene>
    <name evidence="2" type="ORF">QBA37_35195</name>
</gene>